<proteinExistence type="predicted"/>
<evidence type="ECO:0000313" key="1">
    <source>
        <dbReference type="EMBL" id="CAD8112906.1"/>
    </source>
</evidence>
<protein>
    <submittedName>
        <fullName evidence="1">Uncharacterized protein</fullName>
    </submittedName>
</protein>
<gene>
    <name evidence="1" type="ORF">PSON_ATCC_30995.1.T1020002</name>
</gene>
<name>A0A8S1QB87_9CILI</name>
<dbReference type="EMBL" id="CAJJDN010000102">
    <property type="protein sequence ID" value="CAD8112906.1"/>
    <property type="molecule type" value="Genomic_DNA"/>
</dbReference>
<reference evidence="1" key="1">
    <citation type="submission" date="2021-01" db="EMBL/GenBank/DDBJ databases">
        <authorList>
            <consortium name="Genoscope - CEA"/>
            <person name="William W."/>
        </authorList>
    </citation>
    <scope>NUCLEOTIDE SEQUENCE</scope>
</reference>
<sequence>MFYNLCTKIYSMYQKNHKIYSFSQSITISDKMMGYLPILYSIGSLIFNNQINGSTIFGILHQFQFHF</sequence>
<organism evidence="1 2">
    <name type="scientific">Paramecium sonneborni</name>
    <dbReference type="NCBI Taxonomy" id="65129"/>
    <lineage>
        <taxon>Eukaryota</taxon>
        <taxon>Sar</taxon>
        <taxon>Alveolata</taxon>
        <taxon>Ciliophora</taxon>
        <taxon>Intramacronucleata</taxon>
        <taxon>Oligohymenophorea</taxon>
        <taxon>Peniculida</taxon>
        <taxon>Parameciidae</taxon>
        <taxon>Paramecium</taxon>
    </lineage>
</organism>
<dbReference type="Proteomes" id="UP000692954">
    <property type="component" value="Unassembled WGS sequence"/>
</dbReference>
<keyword evidence="2" id="KW-1185">Reference proteome</keyword>
<dbReference type="AlphaFoldDB" id="A0A8S1QB87"/>
<comment type="caution">
    <text evidence="1">The sequence shown here is derived from an EMBL/GenBank/DDBJ whole genome shotgun (WGS) entry which is preliminary data.</text>
</comment>
<evidence type="ECO:0000313" key="2">
    <source>
        <dbReference type="Proteomes" id="UP000692954"/>
    </source>
</evidence>
<accession>A0A8S1QB87</accession>